<evidence type="ECO:0000256" key="1">
    <source>
        <dbReference type="SAM" id="MobiDB-lite"/>
    </source>
</evidence>
<evidence type="ECO:0000313" key="3">
    <source>
        <dbReference type="Proteomes" id="UP000264820"/>
    </source>
</evidence>
<sequence>MGTRGLISSPSLAAQRARPSEISPHRGGDNGASDIKSCLAHHSKEQRKGARVTFQNGEHPEELASNSSHKLRPLLGYDWIAGVLDVEKSLQGRSDDFYEELQDFRMQNESECMHKSQAKFSPEKQSVLSLFADTDDPIADADTHQCTFLYKLNSRLFPVPVHPGECCPVCRRPKSSHPHTINKPALVRVSIPSSTLLPSYNYKAHRRSSFDSTDSLGLPSCVDDSSRVPWPTSRSPTSPTSRPGCRGGPPLPTSGQGKARYTICIHHWGLLSPALSGPS</sequence>
<keyword evidence="3" id="KW-1185">Reference proteome</keyword>
<protein>
    <submittedName>
        <fullName evidence="2">Migration and invasion inhibitory protein</fullName>
    </submittedName>
</protein>
<dbReference type="InterPro" id="IPR031466">
    <property type="entry name" value="MIIP"/>
</dbReference>
<dbReference type="Ensembl" id="ENSHCOT00000024781.1">
    <property type="protein sequence ID" value="ENSHCOP00000028033.1"/>
    <property type="gene ID" value="ENSHCOG00000020365.1"/>
</dbReference>
<feature type="region of interest" description="Disordered" evidence="1">
    <location>
        <begin position="226"/>
        <end position="256"/>
    </location>
</feature>
<dbReference type="PANTHER" id="PTHR34831:SF1">
    <property type="entry name" value="MIGRATION AND INVASION-INHIBITORY PROTEIN"/>
    <property type="match status" value="1"/>
</dbReference>
<name>A0A3Q2Z8B2_HIPCM</name>
<reference evidence="2" key="1">
    <citation type="submission" date="2025-08" db="UniProtKB">
        <authorList>
            <consortium name="Ensembl"/>
        </authorList>
    </citation>
    <scope>IDENTIFICATION</scope>
</reference>
<accession>A0A3Q2Z8B2</accession>
<dbReference type="PANTHER" id="PTHR34831">
    <property type="entry name" value="MIGRATION AND INVASION-INHIBITORY PROTEIN"/>
    <property type="match status" value="1"/>
</dbReference>
<feature type="region of interest" description="Disordered" evidence="1">
    <location>
        <begin position="1"/>
        <end position="67"/>
    </location>
</feature>
<dbReference type="AlphaFoldDB" id="A0A3Q2Z8B2"/>
<proteinExistence type="predicted"/>
<organism evidence="2 3">
    <name type="scientific">Hippocampus comes</name>
    <name type="common">Tiger tail seahorse</name>
    <dbReference type="NCBI Taxonomy" id="109280"/>
    <lineage>
        <taxon>Eukaryota</taxon>
        <taxon>Metazoa</taxon>
        <taxon>Chordata</taxon>
        <taxon>Craniata</taxon>
        <taxon>Vertebrata</taxon>
        <taxon>Euteleostomi</taxon>
        <taxon>Actinopterygii</taxon>
        <taxon>Neopterygii</taxon>
        <taxon>Teleostei</taxon>
        <taxon>Neoteleostei</taxon>
        <taxon>Acanthomorphata</taxon>
        <taxon>Syngnathiaria</taxon>
        <taxon>Syngnathiformes</taxon>
        <taxon>Syngnathoidei</taxon>
        <taxon>Syngnathidae</taxon>
        <taxon>Hippocampus</taxon>
    </lineage>
</organism>
<dbReference type="Proteomes" id="UP000264820">
    <property type="component" value="Unplaced"/>
</dbReference>
<dbReference type="Pfam" id="PF15734">
    <property type="entry name" value="MIIP"/>
    <property type="match status" value="1"/>
</dbReference>
<dbReference type="GeneTree" id="ENSGT00390000003768"/>
<evidence type="ECO:0000313" key="2">
    <source>
        <dbReference type="Ensembl" id="ENSHCOP00000028033.1"/>
    </source>
</evidence>
<dbReference type="GO" id="GO:0010972">
    <property type="term" value="P:negative regulation of G2/M transition of mitotic cell cycle"/>
    <property type="evidence" value="ECO:0007669"/>
    <property type="project" value="InterPro"/>
</dbReference>
<reference evidence="2" key="2">
    <citation type="submission" date="2025-09" db="UniProtKB">
        <authorList>
            <consortium name="Ensembl"/>
        </authorList>
    </citation>
    <scope>IDENTIFICATION</scope>
</reference>
<dbReference type="GO" id="GO:0030336">
    <property type="term" value="P:negative regulation of cell migration"/>
    <property type="evidence" value="ECO:0007669"/>
    <property type="project" value="InterPro"/>
</dbReference>
<feature type="compositionally biased region" description="Polar residues" evidence="1">
    <location>
        <begin position="1"/>
        <end position="12"/>
    </location>
</feature>
<feature type="compositionally biased region" description="Low complexity" evidence="1">
    <location>
        <begin position="227"/>
        <end position="243"/>
    </location>
</feature>